<dbReference type="Pfam" id="PF13439">
    <property type="entry name" value="Glyco_transf_4"/>
    <property type="match status" value="1"/>
</dbReference>
<sequence length="363" mass="39095">MANTAPVRVHMTGSEWFAAVPGGLNRYFTDLYGALARRPDVVVSAAAFGPAPEGGRSWGPVGGGTLHRARTAFLDRRDLGPDTVLDRHFGLYGPVGAGRLRNQPTVVHFHGPWAAESRLAGEGSGAVRAKYALERLRYTRADRFVVLSRYFHDVLVNDYRIPSHRIAIIPPGVDVPASPEPASSPADSPPTVLCVRRLERRMGIDVLIDCWPAVLDRHPEARLIIVGTGTIAAELRERAAPLPSIEFTGFVDDDRLDELYTRATVAVVPSLDLEGFGLVTLAALAAGRAPVVTDCGGLPDAVRGLDDSLIVPVGDREALAARLSTALDGDRPGPARCRAHAEKFSWTAATDRHLDLYRDLVGT</sequence>
<evidence type="ECO:0000256" key="1">
    <source>
        <dbReference type="ARBA" id="ARBA00022676"/>
    </source>
</evidence>
<reference evidence="4 5" key="1">
    <citation type="submission" date="2019-10" db="EMBL/GenBank/DDBJ databases">
        <title>Nocardia macrotermitis sp. nov. and Nocardia aurantia sp. nov., isolated from the gut of fungus growing-termite Macrotermes natalensis.</title>
        <authorList>
            <person name="Benndorf R."/>
            <person name="Schwitalla J."/>
            <person name="Martin K."/>
            <person name="De Beer W."/>
            <person name="Kaster A.-K."/>
            <person name="Vollmers J."/>
            <person name="Poulsen M."/>
            <person name="Beemelmanns C."/>
        </authorList>
    </citation>
    <scope>NUCLEOTIDE SEQUENCE [LARGE SCALE GENOMIC DNA]</scope>
    <source>
        <strain evidence="4 5">RB56</strain>
    </source>
</reference>
<dbReference type="Gene3D" id="3.40.50.2000">
    <property type="entry name" value="Glycogen Phosphorylase B"/>
    <property type="match status" value="2"/>
</dbReference>
<dbReference type="Proteomes" id="UP000431401">
    <property type="component" value="Unassembled WGS sequence"/>
</dbReference>
<keyword evidence="1 4" id="KW-0328">Glycosyltransferase</keyword>
<name>A0A7K0DGM1_9NOCA</name>
<dbReference type="SUPFAM" id="SSF53756">
    <property type="entry name" value="UDP-Glycosyltransferase/glycogen phosphorylase"/>
    <property type="match status" value="1"/>
</dbReference>
<proteinExistence type="predicted"/>
<evidence type="ECO:0000313" key="5">
    <source>
        <dbReference type="Proteomes" id="UP000431401"/>
    </source>
</evidence>
<dbReference type="GO" id="GO:0103011">
    <property type="term" value="F:mannosylfructose-phosphate synthase activity"/>
    <property type="evidence" value="ECO:0007669"/>
    <property type="project" value="UniProtKB-EC"/>
</dbReference>
<dbReference type="EC" id="2.4.1.246" evidence="4"/>
<dbReference type="InterPro" id="IPR028098">
    <property type="entry name" value="Glyco_trans_4-like_N"/>
</dbReference>
<gene>
    <name evidence="4" type="primary">mfpsA</name>
    <name evidence="4" type="ORF">NRB56_03910</name>
</gene>
<evidence type="ECO:0000256" key="2">
    <source>
        <dbReference type="ARBA" id="ARBA00022679"/>
    </source>
</evidence>
<feature type="domain" description="Glycosyltransferase subfamily 4-like N-terminal" evidence="3">
    <location>
        <begin position="21"/>
        <end position="175"/>
    </location>
</feature>
<keyword evidence="5" id="KW-1185">Reference proteome</keyword>
<comment type="caution">
    <text evidence="4">The sequence shown here is derived from an EMBL/GenBank/DDBJ whole genome shotgun (WGS) entry which is preliminary data.</text>
</comment>
<accession>A0A7K0DGM1</accession>
<evidence type="ECO:0000259" key="3">
    <source>
        <dbReference type="Pfam" id="PF13439"/>
    </source>
</evidence>
<dbReference type="CDD" id="cd03801">
    <property type="entry name" value="GT4_PimA-like"/>
    <property type="match status" value="1"/>
</dbReference>
<dbReference type="GO" id="GO:1901137">
    <property type="term" value="P:carbohydrate derivative biosynthetic process"/>
    <property type="evidence" value="ECO:0007669"/>
    <property type="project" value="UniProtKB-ARBA"/>
</dbReference>
<dbReference type="GO" id="GO:1903509">
    <property type="term" value="P:liposaccharide metabolic process"/>
    <property type="evidence" value="ECO:0007669"/>
    <property type="project" value="UniProtKB-ARBA"/>
</dbReference>
<protein>
    <submittedName>
        <fullName evidence="4">Mannosylfructose-phosphate synthase</fullName>
        <ecNumber evidence="4">2.4.1.246</ecNumber>
    </submittedName>
</protein>
<dbReference type="EMBL" id="WEGI01000001">
    <property type="protein sequence ID" value="MQY24838.1"/>
    <property type="molecule type" value="Genomic_DNA"/>
</dbReference>
<evidence type="ECO:0000313" key="4">
    <source>
        <dbReference type="EMBL" id="MQY24838.1"/>
    </source>
</evidence>
<dbReference type="Pfam" id="PF13692">
    <property type="entry name" value="Glyco_trans_1_4"/>
    <property type="match status" value="1"/>
</dbReference>
<dbReference type="AlphaFoldDB" id="A0A7K0DGM1"/>
<dbReference type="InterPro" id="IPR050194">
    <property type="entry name" value="Glycosyltransferase_grp1"/>
</dbReference>
<organism evidence="4 5">
    <name type="scientific">Nocardia aurantia</name>
    <dbReference type="NCBI Taxonomy" id="2585199"/>
    <lineage>
        <taxon>Bacteria</taxon>
        <taxon>Bacillati</taxon>
        <taxon>Actinomycetota</taxon>
        <taxon>Actinomycetes</taxon>
        <taxon>Mycobacteriales</taxon>
        <taxon>Nocardiaceae</taxon>
        <taxon>Nocardia</taxon>
    </lineage>
</organism>
<dbReference type="PANTHER" id="PTHR45947">
    <property type="entry name" value="SULFOQUINOVOSYL TRANSFERASE SQD2"/>
    <property type="match status" value="1"/>
</dbReference>
<dbReference type="PANTHER" id="PTHR45947:SF3">
    <property type="entry name" value="SULFOQUINOVOSYL TRANSFERASE SQD2"/>
    <property type="match status" value="1"/>
</dbReference>
<keyword evidence="2 4" id="KW-0808">Transferase</keyword>